<comment type="caution">
    <text evidence="5">The sequence shown here is derived from an EMBL/GenBank/DDBJ whole genome shotgun (WGS) entry which is preliminary data.</text>
</comment>
<name>A0A9Q3EZN0_9BASI</name>
<dbReference type="Pfam" id="PF01053">
    <property type="entry name" value="Cys_Met_Meta_PP"/>
    <property type="match status" value="1"/>
</dbReference>
<evidence type="ECO:0000256" key="2">
    <source>
        <dbReference type="ARBA" id="ARBA00022898"/>
    </source>
</evidence>
<keyword evidence="2 4" id="KW-0663">Pyridoxal phosphate</keyword>
<evidence type="ECO:0000256" key="1">
    <source>
        <dbReference type="ARBA" id="ARBA00001933"/>
    </source>
</evidence>
<evidence type="ECO:0000256" key="3">
    <source>
        <dbReference type="ARBA" id="ARBA00023239"/>
    </source>
</evidence>
<evidence type="ECO:0000313" key="5">
    <source>
        <dbReference type="EMBL" id="MBW0527736.1"/>
    </source>
</evidence>
<dbReference type="PANTHER" id="PTHR11808:SF50">
    <property type="entry name" value="CYSTATHIONINE BETA-LYASE"/>
    <property type="match status" value="1"/>
</dbReference>
<feature type="non-terminal residue" evidence="5">
    <location>
        <position position="249"/>
    </location>
</feature>
<dbReference type="AlphaFoldDB" id="A0A9Q3EZN0"/>
<dbReference type="GO" id="GO:0019346">
    <property type="term" value="P:transsulfuration"/>
    <property type="evidence" value="ECO:0007669"/>
    <property type="project" value="InterPro"/>
</dbReference>
<dbReference type="Gene3D" id="3.40.640.10">
    <property type="entry name" value="Type I PLP-dependent aspartate aminotransferase-like (Major domain)"/>
    <property type="match status" value="1"/>
</dbReference>
<dbReference type="GO" id="GO:0047804">
    <property type="term" value="F:cysteine-S-conjugate beta-lyase activity"/>
    <property type="evidence" value="ECO:0007669"/>
    <property type="project" value="UniProtKB-ARBA"/>
</dbReference>
<evidence type="ECO:0000313" key="6">
    <source>
        <dbReference type="Proteomes" id="UP000765509"/>
    </source>
</evidence>
<organism evidence="5 6">
    <name type="scientific">Austropuccinia psidii MF-1</name>
    <dbReference type="NCBI Taxonomy" id="1389203"/>
    <lineage>
        <taxon>Eukaryota</taxon>
        <taxon>Fungi</taxon>
        <taxon>Dikarya</taxon>
        <taxon>Basidiomycota</taxon>
        <taxon>Pucciniomycotina</taxon>
        <taxon>Pucciniomycetes</taxon>
        <taxon>Pucciniales</taxon>
        <taxon>Sphaerophragmiaceae</taxon>
        <taxon>Austropuccinia</taxon>
    </lineage>
</organism>
<accession>A0A9Q3EZN0</accession>
<evidence type="ECO:0008006" key="7">
    <source>
        <dbReference type="Google" id="ProtNLM"/>
    </source>
</evidence>
<proteinExistence type="inferred from homology"/>
<comment type="similarity">
    <text evidence="4">Belongs to the trans-sulfuration enzymes family.</text>
</comment>
<dbReference type="InterPro" id="IPR000277">
    <property type="entry name" value="Cys/Met-Metab_PyrdxlP-dep_enz"/>
</dbReference>
<dbReference type="PANTHER" id="PTHR11808">
    <property type="entry name" value="TRANS-SULFURATION ENZYME FAMILY MEMBER"/>
    <property type="match status" value="1"/>
</dbReference>
<comment type="cofactor">
    <cofactor evidence="1 4">
        <name>pyridoxal 5'-phosphate</name>
        <dbReference type="ChEBI" id="CHEBI:597326"/>
    </cofactor>
</comment>
<keyword evidence="6" id="KW-1185">Reference proteome</keyword>
<dbReference type="SUPFAM" id="SSF53383">
    <property type="entry name" value="PLP-dependent transferases"/>
    <property type="match status" value="1"/>
</dbReference>
<dbReference type="InterPro" id="IPR015424">
    <property type="entry name" value="PyrdxlP-dep_Trfase"/>
</dbReference>
<keyword evidence="3" id="KW-0456">Lyase</keyword>
<dbReference type="GO" id="GO:0030170">
    <property type="term" value="F:pyridoxal phosphate binding"/>
    <property type="evidence" value="ECO:0007669"/>
    <property type="project" value="InterPro"/>
</dbReference>
<reference evidence="5" key="1">
    <citation type="submission" date="2021-03" db="EMBL/GenBank/DDBJ databases">
        <title>Draft genome sequence of rust myrtle Austropuccinia psidii MF-1, a brazilian biotype.</title>
        <authorList>
            <person name="Quecine M.C."/>
            <person name="Pachon D.M.R."/>
            <person name="Bonatelli M.L."/>
            <person name="Correr F.H."/>
            <person name="Franceschini L.M."/>
            <person name="Leite T.F."/>
            <person name="Margarido G.R.A."/>
            <person name="Almeida C.A."/>
            <person name="Ferrarezi J.A."/>
            <person name="Labate C.A."/>
        </authorList>
    </citation>
    <scope>NUCLEOTIDE SEQUENCE</scope>
    <source>
        <strain evidence="5">MF-1</strain>
    </source>
</reference>
<dbReference type="Proteomes" id="UP000765509">
    <property type="component" value="Unassembled WGS sequence"/>
</dbReference>
<sequence length="249" mass="27667">FSTLCATIDSPDSDHHDRHVSSAIPIYQSATSKGLNGKYDYSHSGNPTHTFLSNHIAKISSAKHAFAITSSMGALDIILRILKPGDEIIAGNDLYGSSDRLLNYLQNHNDIITHHLDTTDINSIKPFLFKDSKAKLVLLESPTNPLLQIVNLQEISRQVKAIIPHALIVVDNTIMSPYSMKPLEFGVDIVYDSATKYLSGRHDLMAGLVICNSDQITKHLAFIIDSINIQIFQKFTIQQKQQLSHHQPS</sequence>
<dbReference type="EMBL" id="AVOT02033782">
    <property type="protein sequence ID" value="MBW0527736.1"/>
    <property type="molecule type" value="Genomic_DNA"/>
</dbReference>
<dbReference type="GO" id="GO:0005737">
    <property type="term" value="C:cytoplasm"/>
    <property type="evidence" value="ECO:0007669"/>
    <property type="project" value="TreeGrafter"/>
</dbReference>
<dbReference type="OrthoDB" id="2545919at2759"/>
<evidence type="ECO:0000256" key="4">
    <source>
        <dbReference type="RuleBase" id="RU362118"/>
    </source>
</evidence>
<gene>
    <name evidence="5" type="ORF">O181_067451</name>
</gene>
<protein>
    <recommendedName>
        <fullName evidence="7">Cystathionine gamma-lyase</fullName>
    </recommendedName>
</protein>
<dbReference type="InterPro" id="IPR015421">
    <property type="entry name" value="PyrdxlP-dep_Trfase_major"/>
</dbReference>